<evidence type="ECO:0000259" key="1">
    <source>
        <dbReference type="Pfam" id="PF06938"/>
    </source>
</evidence>
<accession>A0A7W6EC72</accession>
<feature type="domain" description="DUF1285" evidence="1">
    <location>
        <begin position="33"/>
        <end position="100"/>
    </location>
</feature>
<gene>
    <name evidence="3" type="ORF">GGR04_002008</name>
</gene>
<evidence type="ECO:0000259" key="2">
    <source>
        <dbReference type="Pfam" id="PF21028"/>
    </source>
</evidence>
<dbReference type="RefSeq" id="WP_183199707.1">
    <property type="nucleotide sequence ID" value="NZ_JACIEK010000004.1"/>
</dbReference>
<protein>
    <recommendedName>
        <fullName evidence="5">DUF1285 domain-containing protein</fullName>
    </recommendedName>
</protein>
<dbReference type="PIRSF" id="PIRSF029557">
    <property type="entry name" value="UCP029557"/>
    <property type="match status" value="1"/>
</dbReference>
<evidence type="ECO:0008006" key="5">
    <source>
        <dbReference type="Google" id="ProtNLM"/>
    </source>
</evidence>
<organism evidence="3 4">
    <name type="scientific">Aureimonas pseudogalii</name>
    <dbReference type="NCBI Taxonomy" id="1744844"/>
    <lineage>
        <taxon>Bacteria</taxon>
        <taxon>Pseudomonadati</taxon>
        <taxon>Pseudomonadota</taxon>
        <taxon>Alphaproteobacteria</taxon>
        <taxon>Hyphomicrobiales</taxon>
        <taxon>Aurantimonadaceae</taxon>
        <taxon>Aureimonas</taxon>
    </lineage>
</organism>
<evidence type="ECO:0000313" key="4">
    <source>
        <dbReference type="Proteomes" id="UP000542776"/>
    </source>
</evidence>
<evidence type="ECO:0000313" key="3">
    <source>
        <dbReference type="EMBL" id="MBB3998169.1"/>
    </source>
</evidence>
<dbReference type="InterPro" id="IPR010707">
    <property type="entry name" value="DUF1285"/>
</dbReference>
<comment type="caution">
    <text evidence="3">The sequence shown here is derived from an EMBL/GenBank/DDBJ whole genome shotgun (WGS) entry which is preliminary data.</text>
</comment>
<sequence>MPQGGNDQIDRDGSGVSLEALASRAERAGVGAPPVERWNPTHCGEIDMLVDADGRWFHEGTPIEREALVRLFSSILRREADGSFVLVTPAEKMTIRVEDAPFVAVELSVAGEGANQVVSFRTNLGDLVAAGPDHPLRFAEGGEGFRPYLTVRGGLEARLTRSLAYDLAGLVEETAEGLRLRSNGANFAVPSASGA</sequence>
<dbReference type="Pfam" id="PF06938">
    <property type="entry name" value="DUF1285_N"/>
    <property type="match status" value="1"/>
</dbReference>
<dbReference type="Proteomes" id="UP000542776">
    <property type="component" value="Unassembled WGS sequence"/>
</dbReference>
<dbReference type="Gene3D" id="2.30.270.10">
    <property type="entry name" value="duf1285 protein"/>
    <property type="match status" value="1"/>
</dbReference>
<dbReference type="InterPro" id="IPR048342">
    <property type="entry name" value="DUF1285_C"/>
</dbReference>
<keyword evidence="4" id="KW-1185">Reference proteome</keyword>
<dbReference type="Gene3D" id="3.10.540.10">
    <property type="entry name" value="duf1285 like domain"/>
    <property type="match status" value="1"/>
</dbReference>
<proteinExistence type="predicted"/>
<dbReference type="EMBL" id="JACIEK010000004">
    <property type="protein sequence ID" value="MBB3998169.1"/>
    <property type="molecule type" value="Genomic_DNA"/>
</dbReference>
<dbReference type="InterPro" id="IPR023361">
    <property type="entry name" value="DUF1285_beta_roll_sf"/>
</dbReference>
<dbReference type="AlphaFoldDB" id="A0A7W6EC72"/>
<dbReference type="Pfam" id="PF21028">
    <property type="entry name" value="DUF1285_C"/>
    <property type="match status" value="1"/>
</dbReference>
<dbReference type="InterPro" id="IPR048341">
    <property type="entry name" value="DUF1285_N"/>
</dbReference>
<reference evidence="3 4" key="1">
    <citation type="submission" date="2020-08" db="EMBL/GenBank/DDBJ databases">
        <title>Genomic Encyclopedia of Type Strains, Phase IV (KMG-IV): sequencing the most valuable type-strain genomes for metagenomic binning, comparative biology and taxonomic classification.</title>
        <authorList>
            <person name="Goeker M."/>
        </authorList>
    </citation>
    <scope>NUCLEOTIDE SEQUENCE [LARGE SCALE GENOMIC DNA]</scope>
    <source>
        <strain evidence="3 4">DSM 102238</strain>
    </source>
</reference>
<name>A0A7W6EC72_9HYPH</name>
<feature type="domain" description="DUF1285" evidence="2">
    <location>
        <begin position="101"/>
        <end position="188"/>
    </location>
</feature>